<evidence type="ECO:0000256" key="6">
    <source>
        <dbReference type="ARBA" id="ARBA00022989"/>
    </source>
</evidence>
<dbReference type="Gene3D" id="3.30.870.10">
    <property type="entry name" value="Endonuclease Chain A"/>
    <property type="match status" value="2"/>
</dbReference>
<dbReference type="Proteomes" id="UP001331561">
    <property type="component" value="Unassembled WGS sequence"/>
</dbReference>
<comment type="subcellular location">
    <subcellularLocation>
        <location evidence="1">Cell membrane</location>
    </subcellularLocation>
</comment>
<dbReference type="CDD" id="cd09110">
    <property type="entry name" value="PLDc_CLS_1"/>
    <property type="match status" value="1"/>
</dbReference>
<feature type="transmembrane region" description="Helical" evidence="9">
    <location>
        <begin position="21"/>
        <end position="40"/>
    </location>
</feature>
<evidence type="ECO:0000256" key="8">
    <source>
        <dbReference type="NCBIfam" id="TIGR04265"/>
    </source>
</evidence>
<evidence type="ECO:0000256" key="3">
    <source>
        <dbReference type="ARBA" id="ARBA00022679"/>
    </source>
</evidence>
<dbReference type="SMART" id="SM00155">
    <property type="entry name" value="PLDc"/>
    <property type="match status" value="2"/>
</dbReference>
<dbReference type="PANTHER" id="PTHR21248">
    <property type="entry name" value="CARDIOLIPIN SYNTHASE"/>
    <property type="match status" value="1"/>
</dbReference>
<keyword evidence="5" id="KW-0677">Repeat</keyword>
<accession>A0ABU6K904</accession>
<feature type="domain" description="PLD phosphodiesterase" evidence="10">
    <location>
        <begin position="350"/>
        <end position="377"/>
    </location>
</feature>
<gene>
    <name evidence="11" type="primary">cls</name>
    <name evidence="11" type="ORF">VVD49_19340</name>
</gene>
<dbReference type="EC" id="2.7.8.-" evidence="8"/>
<evidence type="ECO:0000256" key="5">
    <source>
        <dbReference type="ARBA" id="ARBA00022737"/>
    </source>
</evidence>
<evidence type="ECO:0000256" key="7">
    <source>
        <dbReference type="ARBA" id="ARBA00023136"/>
    </source>
</evidence>
<name>A0ABU6K904_9RHOO</name>
<dbReference type="InterPro" id="IPR022924">
    <property type="entry name" value="Cardiolipin_synthase"/>
</dbReference>
<comment type="caution">
    <text evidence="11">The sequence shown here is derived from an EMBL/GenBank/DDBJ whole genome shotgun (WGS) entry which is preliminary data.</text>
</comment>
<dbReference type="RefSeq" id="WP_327600870.1">
    <property type="nucleotide sequence ID" value="NZ_JAYXHS010000004.1"/>
</dbReference>
<protein>
    <recommendedName>
        <fullName evidence="8">Cardiolipin synthase</fullName>
        <ecNumber evidence="8">2.7.8.-</ecNumber>
    </recommendedName>
</protein>
<evidence type="ECO:0000313" key="11">
    <source>
        <dbReference type="EMBL" id="MEC5387896.1"/>
    </source>
</evidence>
<keyword evidence="6 9" id="KW-1133">Transmembrane helix</keyword>
<evidence type="ECO:0000259" key="10">
    <source>
        <dbReference type="PROSITE" id="PS50035"/>
    </source>
</evidence>
<evidence type="ECO:0000313" key="12">
    <source>
        <dbReference type="Proteomes" id="UP001331561"/>
    </source>
</evidence>
<dbReference type="PANTHER" id="PTHR21248:SF22">
    <property type="entry name" value="PHOSPHOLIPASE D"/>
    <property type="match status" value="1"/>
</dbReference>
<keyword evidence="7 9" id="KW-0472">Membrane</keyword>
<dbReference type="NCBIfam" id="TIGR04265">
    <property type="entry name" value="bac_cardiolipin"/>
    <property type="match status" value="1"/>
</dbReference>
<evidence type="ECO:0000256" key="2">
    <source>
        <dbReference type="ARBA" id="ARBA00022475"/>
    </source>
</evidence>
<keyword evidence="3" id="KW-0808">Transferase</keyword>
<evidence type="ECO:0000256" key="4">
    <source>
        <dbReference type="ARBA" id="ARBA00022692"/>
    </source>
</evidence>
<sequence>MPTTRPQGLHAKRTTTLRKTVIATALLTLGTTLVAANFMIGEQHIAHDVAHLYGVNDPQFMQSMGVLLGPAILEGNHAEQLENGKEIFPAMLKAIHGARKTISFETYIYWSGEIGQAFAQALAERARAGVKTHVLLDWVGSAKMDESLLSAMRDAGVEVERYHKPSWYTLTRMNNRTHRKLLVVDGQVAFTGGVGIADEWTGDAQDPEHWRDSHFRIEGPVASQFQAVFEDNWAKATGRVLHGSDYFPQVAPRGNVKAQMFSSSPSGGADSMQLMYLLSIAAAEKSIRLANAYFVPDELSIRALIAARARGVKIQIITPGPHTDTEIVRRASRARWGELLAAGVEIREYAPTMYHCKVMIVDELLVSVGSTNFDNRSFRLNDEANLNIYDHAFAAKASALFDKDLARSTAITFEEWQARPLQEKAIEHFLSLFGAQL</sequence>
<feature type="domain" description="PLD phosphodiesterase" evidence="10">
    <location>
        <begin position="173"/>
        <end position="200"/>
    </location>
</feature>
<dbReference type="InterPro" id="IPR025202">
    <property type="entry name" value="PLD-like_dom"/>
</dbReference>
<evidence type="ECO:0000256" key="1">
    <source>
        <dbReference type="ARBA" id="ARBA00004236"/>
    </source>
</evidence>
<dbReference type="CDD" id="cd09159">
    <property type="entry name" value="PLDc_ybhO_like_2"/>
    <property type="match status" value="1"/>
</dbReference>
<keyword evidence="4 9" id="KW-0812">Transmembrane</keyword>
<dbReference type="EMBL" id="JAYXHS010000004">
    <property type="protein sequence ID" value="MEC5387896.1"/>
    <property type="molecule type" value="Genomic_DNA"/>
</dbReference>
<proteinExistence type="predicted"/>
<dbReference type="PROSITE" id="PS50035">
    <property type="entry name" value="PLD"/>
    <property type="match status" value="2"/>
</dbReference>
<keyword evidence="2" id="KW-1003">Cell membrane</keyword>
<dbReference type="Pfam" id="PF13091">
    <property type="entry name" value="PLDc_2"/>
    <property type="match status" value="2"/>
</dbReference>
<evidence type="ECO:0000256" key="9">
    <source>
        <dbReference type="SAM" id="Phobius"/>
    </source>
</evidence>
<reference evidence="11 12" key="1">
    <citation type="submission" date="2024-01" db="EMBL/GenBank/DDBJ databases">
        <title>Uliginosibacterium soil sp. nov.</title>
        <authorList>
            <person name="Lv Y."/>
        </authorList>
    </citation>
    <scope>NUCLEOTIDE SEQUENCE [LARGE SCALE GENOMIC DNA]</scope>
    <source>
        <strain evidence="11 12">H3</strain>
    </source>
</reference>
<organism evidence="11 12">
    <name type="scientific">Uliginosibacterium silvisoli</name>
    <dbReference type="NCBI Taxonomy" id="3114758"/>
    <lineage>
        <taxon>Bacteria</taxon>
        <taxon>Pseudomonadati</taxon>
        <taxon>Pseudomonadota</taxon>
        <taxon>Betaproteobacteria</taxon>
        <taxon>Rhodocyclales</taxon>
        <taxon>Zoogloeaceae</taxon>
        <taxon>Uliginosibacterium</taxon>
    </lineage>
</organism>
<dbReference type="SUPFAM" id="SSF56024">
    <property type="entry name" value="Phospholipase D/nuclease"/>
    <property type="match status" value="2"/>
</dbReference>
<dbReference type="InterPro" id="IPR001736">
    <property type="entry name" value="PLipase_D/transphosphatidylase"/>
</dbReference>
<keyword evidence="12" id="KW-1185">Reference proteome</keyword>